<dbReference type="InterPro" id="IPR011011">
    <property type="entry name" value="Znf_FYVE_PHD"/>
</dbReference>
<evidence type="ECO:0000259" key="5">
    <source>
        <dbReference type="PROSITE" id="PS50178"/>
    </source>
</evidence>
<organism evidence="7">
    <name type="scientific">Micromonas pusilla (strain CCMP1545)</name>
    <name type="common">Picoplanktonic green alga</name>
    <dbReference type="NCBI Taxonomy" id="564608"/>
    <lineage>
        <taxon>Eukaryota</taxon>
        <taxon>Viridiplantae</taxon>
        <taxon>Chlorophyta</taxon>
        <taxon>Mamiellophyceae</taxon>
        <taxon>Mamiellales</taxon>
        <taxon>Mamiellaceae</taxon>
        <taxon>Micromonas</taxon>
    </lineage>
</organism>
<dbReference type="InterPro" id="IPR017455">
    <property type="entry name" value="Znf_FYVE-rel"/>
</dbReference>
<gene>
    <name evidence="6" type="ORF">MICPUCDRAFT_12148</name>
</gene>
<dbReference type="Pfam" id="PF01363">
    <property type="entry name" value="FYVE"/>
    <property type="match status" value="1"/>
</dbReference>
<keyword evidence="1" id="KW-0479">Metal-binding</keyword>
<reference evidence="6 7" key="1">
    <citation type="journal article" date="2009" name="Science">
        <title>Green evolution and dynamic adaptations revealed by genomes of the marine picoeukaryotes Micromonas.</title>
        <authorList>
            <person name="Worden A.Z."/>
            <person name="Lee J.H."/>
            <person name="Mock T."/>
            <person name="Rouze P."/>
            <person name="Simmons M.P."/>
            <person name="Aerts A.L."/>
            <person name="Allen A.E."/>
            <person name="Cuvelier M.L."/>
            <person name="Derelle E."/>
            <person name="Everett M.V."/>
            <person name="Foulon E."/>
            <person name="Grimwood J."/>
            <person name="Gundlach H."/>
            <person name="Henrissat B."/>
            <person name="Napoli C."/>
            <person name="McDonald S.M."/>
            <person name="Parker M.S."/>
            <person name="Rombauts S."/>
            <person name="Salamov A."/>
            <person name="Von Dassow P."/>
            <person name="Badger J.H."/>
            <person name="Coutinho P.M."/>
            <person name="Demir E."/>
            <person name="Dubchak I."/>
            <person name="Gentemann C."/>
            <person name="Eikrem W."/>
            <person name="Gready J.E."/>
            <person name="John U."/>
            <person name="Lanier W."/>
            <person name="Lindquist E.A."/>
            <person name="Lucas S."/>
            <person name="Mayer K.F."/>
            <person name="Moreau H."/>
            <person name="Not F."/>
            <person name="Otillar R."/>
            <person name="Panaud O."/>
            <person name="Pangilinan J."/>
            <person name="Paulsen I."/>
            <person name="Piegu B."/>
            <person name="Poliakov A."/>
            <person name="Robbens S."/>
            <person name="Schmutz J."/>
            <person name="Toulza E."/>
            <person name="Wyss T."/>
            <person name="Zelensky A."/>
            <person name="Zhou K."/>
            <person name="Armbrust E.V."/>
            <person name="Bhattacharya D."/>
            <person name="Goodenough U.W."/>
            <person name="Van de Peer Y."/>
            <person name="Grigoriev I.V."/>
        </authorList>
    </citation>
    <scope>NUCLEOTIDE SEQUENCE [LARGE SCALE GENOMIC DNA]</scope>
    <source>
        <strain evidence="6 7">CCMP1545</strain>
    </source>
</reference>
<dbReference type="GO" id="GO:0000285">
    <property type="term" value="F:1-phosphatidylinositol-3-phosphate 5-kinase activity"/>
    <property type="evidence" value="ECO:0007669"/>
    <property type="project" value="TreeGrafter"/>
</dbReference>
<dbReference type="SMART" id="SM00064">
    <property type="entry name" value="FYVE"/>
    <property type="match status" value="1"/>
</dbReference>
<dbReference type="Gene3D" id="3.30.40.10">
    <property type="entry name" value="Zinc/RING finger domain, C3HC4 (zinc finger)"/>
    <property type="match status" value="1"/>
</dbReference>
<dbReference type="PANTHER" id="PTHR45748:SF7">
    <property type="entry name" value="1-PHOSPHATIDYLINOSITOL 3-PHOSPHATE 5-KINASE-RELATED"/>
    <property type="match status" value="1"/>
</dbReference>
<keyword evidence="3" id="KW-0862">Zinc</keyword>
<dbReference type="AlphaFoldDB" id="C1MWF1"/>
<dbReference type="EMBL" id="GG663741">
    <property type="protein sequence ID" value="EEH56157.1"/>
    <property type="molecule type" value="Genomic_DNA"/>
</dbReference>
<dbReference type="eggNOG" id="KOG0230">
    <property type="taxonomic scope" value="Eukaryota"/>
</dbReference>
<feature type="domain" description="FYVE-type" evidence="5">
    <location>
        <begin position="7"/>
        <end position="64"/>
    </location>
</feature>
<dbReference type="PROSITE" id="PS50178">
    <property type="entry name" value="ZF_FYVE"/>
    <property type="match status" value="1"/>
</dbReference>
<evidence type="ECO:0000256" key="2">
    <source>
        <dbReference type="ARBA" id="ARBA00022771"/>
    </source>
</evidence>
<dbReference type="KEGG" id="mpp:MICPUCDRAFT_12148"/>
<sequence length="64" mass="7250">PRFWIDERACKSCYECDRRFGPTARKHHCRACGRVFCARCSSNALPPDRDPDGAPARVCGVCYD</sequence>
<dbReference type="GO" id="GO:0046854">
    <property type="term" value="P:phosphatidylinositol phosphate biosynthetic process"/>
    <property type="evidence" value="ECO:0007669"/>
    <property type="project" value="TreeGrafter"/>
</dbReference>
<evidence type="ECO:0000313" key="7">
    <source>
        <dbReference type="Proteomes" id="UP000001876"/>
    </source>
</evidence>
<dbReference type="Proteomes" id="UP000001876">
    <property type="component" value="Unassembled WGS sequence"/>
</dbReference>
<evidence type="ECO:0000256" key="4">
    <source>
        <dbReference type="PROSITE-ProRule" id="PRU00091"/>
    </source>
</evidence>
<dbReference type="GeneID" id="9685643"/>
<feature type="non-terminal residue" evidence="6">
    <location>
        <position position="64"/>
    </location>
</feature>
<feature type="non-terminal residue" evidence="6">
    <location>
        <position position="1"/>
    </location>
</feature>
<dbReference type="STRING" id="564608.C1MWF1"/>
<dbReference type="PANTHER" id="PTHR45748">
    <property type="entry name" value="1-PHOSPHATIDYLINOSITOL 3-PHOSPHATE 5-KINASE-RELATED"/>
    <property type="match status" value="1"/>
</dbReference>
<accession>C1MWF1</accession>
<dbReference type="RefSeq" id="XP_003060205.1">
    <property type="nucleotide sequence ID" value="XM_003060159.1"/>
</dbReference>
<dbReference type="OrthoDB" id="443981at2759"/>
<keyword evidence="7" id="KW-1185">Reference proteome</keyword>
<protein>
    <submittedName>
        <fullName evidence="6">Predicted protein</fullName>
    </submittedName>
</protein>
<dbReference type="InterPro" id="IPR013083">
    <property type="entry name" value="Znf_RING/FYVE/PHD"/>
</dbReference>
<keyword evidence="2 4" id="KW-0863">Zinc-finger</keyword>
<evidence type="ECO:0000256" key="3">
    <source>
        <dbReference type="ARBA" id="ARBA00022833"/>
    </source>
</evidence>
<name>C1MWF1_MICPC</name>
<proteinExistence type="predicted"/>
<dbReference type="InterPro" id="IPR000306">
    <property type="entry name" value="Znf_FYVE"/>
</dbReference>
<dbReference type="GO" id="GO:0008270">
    <property type="term" value="F:zinc ion binding"/>
    <property type="evidence" value="ECO:0007669"/>
    <property type="project" value="UniProtKB-KW"/>
</dbReference>
<dbReference type="GO" id="GO:0010008">
    <property type="term" value="C:endosome membrane"/>
    <property type="evidence" value="ECO:0007669"/>
    <property type="project" value="TreeGrafter"/>
</dbReference>
<evidence type="ECO:0000256" key="1">
    <source>
        <dbReference type="ARBA" id="ARBA00022723"/>
    </source>
</evidence>
<evidence type="ECO:0000313" key="6">
    <source>
        <dbReference type="EMBL" id="EEH56157.1"/>
    </source>
</evidence>
<dbReference type="SUPFAM" id="SSF57903">
    <property type="entry name" value="FYVE/PHD zinc finger"/>
    <property type="match status" value="1"/>
</dbReference>